<dbReference type="SUPFAM" id="SSF57783">
    <property type="entry name" value="Zinc beta-ribbon"/>
    <property type="match status" value="1"/>
</dbReference>
<feature type="domain" description="Zinc finger CHC2-type" evidence="5">
    <location>
        <begin position="1"/>
        <end position="54"/>
    </location>
</feature>
<keyword evidence="2" id="KW-0863">Zinc-finger</keyword>
<keyword evidence="7" id="KW-1185">Reference proteome</keyword>
<dbReference type="PANTHER" id="PTHR30313">
    <property type="entry name" value="DNA PRIMASE"/>
    <property type="match status" value="1"/>
</dbReference>
<dbReference type="InterPro" id="IPR050219">
    <property type="entry name" value="DnaG_primase"/>
</dbReference>
<dbReference type="PANTHER" id="PTHR30313:SF2">
    <property type="entry name" value="DNA PRIMASE"/>
    <property type="match status" value="1"/>
</dbReference>
<evidence type="ECO:0000256" key="1">
    <source>
        <dbReference type="ARBA" id="ARBA00022723"/>
    </source>
</evidence>
<evidence type="ECO:0000256" key="3">
    <source>
        <dbReference type="ARBA" id="ARBA00022833"/>
    </source>
</evidence>
<dbReference type="InterPro" id="IPR002694">
    <property type="entry name" value="Znf_CHC2"/>
</dbReference>
<reference evidence="6 7" key="1">
    <citation type="submission" date="2022-08" db="EMBL/GenBank/DDBJ databases">
        <authorList>
            <person name="Somphong A."/>
            <person name="Phongsopitanun W."/>
        </authorList>
    </citation>
    <scope>NUCLEOTIDE SEQUENCE [LARGE SCALE GENOMIC DNA]</scope>
    <source>
        <strain evidence="6 7">LP11</strain>
    </source>
</reference>
<protein>
    <submittedName>
        <fullName evidence="6">CHC2 zinc finger domain-containing protein</fullName>
    </submittedName>
</protein>
<evidence type="ECO:0000313" key="6">
    <source>
        <dbReference type="EMBL" id="MCS0601077.1"/>
    </source>
</evidence>
<dbReference type="EMBL" id="JANUGP010000004">
    <property type="protein sequence ID" value="MCS0601077.1"/>
    <property type="molecule type" value="Genomic_DNA"/>
</dbReference>
<keyword evidence="1" id="KW-0479">Metal-binding</keyword>
<dbReference type="SMART" id="SM00400">
    <property type="entry name" value="ZnF_CHCC"/>
    <property type="match status" value="1"/>
</dbReference>
<name>A0ABT2AXW2_9ACTN</name>
<organism evidence="6 7">
    <name type="scientific">Streptomyces pyxinicus</name>
    <dbReference type="NCBI Taxonomy" id="2970331"/>
    <lineage>
        <taxon>Bacteria</taxon>
        <taxon>Bacillati</taxon>
        <taxon>Actinomycetota</taxon>
        <taxon>Actinomycetes</taxon>
        <taxon>Kitasatosporales</taxon>
        <taxon>Streptomycetaceae</taxon>
        <taxon>Streptomyces</taxon>
    </lineage>
</organism>
<dbReference type="Proteomes" id="UP001205612">
    <property type="component" value="Unassembled WGS sequence"/>
</dbReference>
<dbReference type="Pfam" id="PF01807">
    <property type="entry name" value="Zn_ribbon_DnaG"/>
    <property type="match status" value="1"/>
</dbReference>
<accession>A0ABT2AXW2</accession>
<dbReference type="Gene3D" id="3.90.580.10">
    <property type="entry name" value="Zinc finger, CHC2-type domain"/>
    <property type="match status" value="1"/>
</dbReference>
<dbReference type="InterPro" id="IPR036977">
    <property type="entry name" value="DNA_primase_Znf_CHC2"/>
</dbReference>
<proteinExistence type="predicted"/>
<comment type="caution">
    <text evidence="6">The sequence shown here is derived from an EMBL/GenBank/DDBJ whole genome shotgun (WGS) entry which is preliminary data.</text>
</comment>
<evidence type="ECO:0000256" key="4">
    <source>
        <dbReference type="SAM" id="MobiDB-lite"/>
    </source>
</evidence>
<keyword evidence="3" id="KW-0862">Zinc</keyword>
<evidence type="ECO:0000313" key="7">
    <source>
        <dbReference type="Proteomes" id="UP001205612"/>
    </source>
</evidence>
<evidence type="ECO:0000259" key="5">
    <source>
        <dbReference type="SMART" id="SM00400"/>
    </source>
</evidence>
<evidence type="ECO:0000256" key="2">
    <source>
        <dbReference type="ARBA" id="ARBA00022771"/>
    </source>
</evidence>
<gene>
    <name evidence="6" type="ORF">NX794_07510</name>
</gene>
<sequence>MAHCPLHEDNTPSMSYKLDTGLWKCHSCGQGGDSYTMIMLKEETDFRGARALAATLGLPEGDAGRGNPGVRRSAYGGGRTVAARKGDRQGGSSFRPTWRRR</sequence>
<feature type="region of interest" description="Disordered" evidence="4">
    <location>
        <begin position="60"/>
        <end position="101"/>
    </location>
</feature>